<protein>
    <submittedName>
        <fullName evidence="1">Uncharacterized protein</fullName>
    </submittedName>
</protein>
<reference evidence="1 2" key="1">
    <citation type="journal article" date="2020" name="Genome Biol. Evol.">
        <title>Comparative genomics of strictly vertically transmitted, feminizing microsporidia endosymbionts of amphipod crustaceans.</title>
        <authorList>
            <person name="Cormier A."/>
            <person name="Chebbi M.A."/>
            <person name="Giraud I."/>
            <person name="Wattier R."/>
            <person name="Teixeira M."/>
            <person name="Gilbert C."/>
            <person name="Rigaud T."/>
            <person name="Cordaux R."/>
        </authorList>
    </citation>
    <scope>NUCLEOTIDE SEQUENCE [LARGE SCALE GENOMIC DNA]</scope>
    <source>
        <strain evidence="1 2">Ou3-Ou53</strain>
    </source>
</reference>
<sequence length="158" mass="18431">MKMSNEIRNNALTSFLNPKEIVSVAVTNHDVMDSLTIPKSKTMTYAVIRIRKIDKKDTMYVFQDIPESLKFGLVKNRFVQYDSGKKDKNRYIICYNTSQDYLLKGSRKWIADGTFKIVSNPFKQLYIVQCVVVNQPSLFLTYFSLERMKHCILKLLVN</sequence>
<gene>
    <name evidence="1" type="ORF">NGRA_2838</name>
</gene>
<comment type="caution">
    <text evidence="1">The sequence shown here is derived from an EMBL/GenBank/DDBJ whole genome shotgun (WGS) entry which is preliminary data.</text>
</comment>
<accession>A0A9P6GVW6</accession>
<dbReference type="EMBL" id="SBJO01000414">
    <property type="protein sequence ID" value="KAF9761127.1"/>
    <property type="molecule type" value="Genomic_DNA"/>
</dbReference>
<evidence type="ECO:0000313" key="2">
    <source>
        <dbReference type="Proteomes" id="UP000740883"/>
    </source>
</evidence>
<evidence type="ECO:0000313" key="1">
    <source>
        <dbReference type="EMBL" id="KAF9761127.1"/>
    </source>
</evidence>
<name>A0A9P6GVW6_9MICR</name>
<dbReference type="OrthoDB" id="10067360at2759"/>
<dbReference type="AlphaFoldDB" id="A0A9P6GVW6"/>
<dbReference type="Proteomes" id="UP000740883">
    <property type="component" value="Unassembled WGS sequence"/>
</dbReference>
<keyword evidence="2" id="KW-1185">Reference proteome</keyword>
<proteinExistence type="predicted"/>
<organism evidence="1 2">
    <name type="scientific">Nosema granulosis</name>
    <dbReference type="NCBI Taxonomy" id="83296"/>
    <lineage>
        <taxon>Eukaryota</taxon>
        <taxon>Fungi</taxon>
        <taxon>Fungi incertae sedis</taxon>
        <taxon>Microsporidia</taxon>
        <taxon>Nosematidae</taxon>
        <taxon>Nosema</taxon>
    </lineage>
</organism>